<organism evidence="2 4">
    <name type="scientific">Caproicibacter fermentans</name>
    <dbReference type="NCBI Taxonomy" id="2576756"/>
    <lineage>
        <taxon>Bacteria</taxon>
        <taxon>Bacillati</taxon>
        <taxon>Bacillota</taxon>
        <taxon>Clostridia</taxon>
        <taxon>Eubacteriales</taxon>
        <taxon>Acutalibacteraceae</taxon>
        <taxon>Caproicibacter</taxon>
    </lineage>
</organism>
<dbReference type="Pfam" id="PF12669">
    <property type="entry name" value="FeoB_associated"/>
    <property type="match status" value="1"/>
</dbReference>
<feature type="transmembrane region" description="Helical" evidence="1">
    <location>
        <begin position="6"/>
        <end position="28"/>
    </location>
</feature>
<dbReference type="AlphaFoldDB" id="A0A6N8I2S6"/>
<dbReference type="KEGG" id="cfem:HCR03_18870"/>
<accession>A0A7G8TAK7</accession>
<sequence>MWLTENLATMIICVILAAVVTLVIISMVGRKKKGRSSCNCAGCPMSGSCHHGK</sequence>
<evidence type="ECO:0000313" key="5">
    <source>
        <dbReference type="Proteomes" id="UP000515909"/>
    </source>
</evidence>
<dbReference type="RefSeq" id="WP_083209925.1">
    <property type="nucleotide sequence ID" value="NZ_CP060286.1"/>
</dbReference>
<keyword evidence="1" id="KW-0812">Transmembrane</keyword>
<keyword evidence="4" id="KW-1185">Reference proteome</keyword>
<dbReference type="Proteomes" id="UP000515909">
    <property type="component" value="Chromosome"/>
</dbReference>
<evidence type="ECO:0000313" key="4">
    <source>
        <dbReference type="Proteomes" id="UP000469440"/>
    </source>
</evidence>
<gene>
    <name evidence="2" type="ORF">CAFE_27870</name>
    <name evidence="3" type="ORF">HCR03_18870</name>
</gene>
<dbReference type="EMBL" id="VWXL01000081">
    <property type="protein sequence ID" value="MVB12057.1"/>
    <property type="molecule type" value="Genomic_DNA"/>
</dbReference>
<dbReference type="EMBL" id="CP060286">
    <property type="protein sequence ID" value="QNK40648.1"/>
    <property type="molecule type" value="Genomic_DNA"/>
</dbReference>
<protein>
    <submittedName>
        <fullName evidence="2">FeoB-associated Cys-rich membrane protein</fullName>
    </submittedName>
</protein>
<accession>A0A6N8I2S6</accession>
<evidence type="ECO:0000256" key="1">
    <source>
        <dbReference type="SAM" id="Phobius"/>
    </source>
</evidence>
<keyword evidence="1" id="KW-0472">Membrane</keyword>
<reference evidence="3 5" key="2">
    <citation type="submission" date="2020-08" db="EMBL/GenBank/DDBJ databases">
        <title>The isolate Caproiciproducens sp. 7D4C2 produces n-caproate at mildly acidic conditions from hexoses: genome and rBOX comparison with related strains and chain-elongating bacteria.</title>
        <authorList>
            <person name="Esquivel-Elizondo S."/>
            <person name="Bagci C."/>
            <person name="Temovska M."/>
            <person name="Jeon B.S."/>
            <person name="Bessarab I."/>
            <person name="Williams R.B.H."/>
            <person name="Huson D.H."/>
            <person name="Angenent L.T."/>
        </authorList>
    </citation>
    <scope>NUCLEOTIDE SEQUENCE [LARGE SCALE GENOMIC DNA]</scope>
    <source>
        <strain evidence="3 5">7D4C2</strain>
    </source>
</reference>
<keyword evidence="1" id="KW-1133">Transmembrane helix</keyword>
<reference evidence="2 4" key="1">
    <citation type="submission" date="2019-09" db="EMBL/GenBank/DDBJ databases">
        <title>Genome sequence of Clostridium sp. EA1.</title>
        <authorList>
            <person name="Poehlein A."/>
            <person name="Bengelsdorf F.R."/>
            <person name="Daniel R."/>
        </authorList>
    </citation>
    <scope>NUCLEOTIDE SEQUENCE [LARGE SCALE GENOMIC DNA]</scope>
    <source>
        <strain evidence="2 4">EA1</strain>
    </source>
</reference>
<proteinExistence type="predicted"/>
<evidence type="ECO:0000313" key="2">
    <source>
        <dbReference type="EMBL" id="MVB12057.1"/>
    </source>
</evidence>
<dbReference type="Proteomes" id="UP000469440">
    <property type="component" value="Unassembled WGS sequence"/>
</dbReference>
<evidence type="ECO:0000313" key="3">
    <source>
        <dbReference type="EMBL" id="QNK40648.1"/>
    </source>
</evidence>
<name>A0A6N8I2S6_9FIRM</name>